<sequence>MRRTATFTAGVVLAATAGTGLAAWGVPALAQDTEDQGSQVAGQGADDDDEAAEDRRDEVQAALAEALAAELGLDADEVAAALEKVQTDLRDEMRTEHLERLEERLAEAVEAGELTQEEADEVLERAGSGELRGPGRRGGHGGPLGRGSGAEDSTTSL</sequence>
<evidence type="ECO:0000313" key="3">
    <source>
        <dbReference type="EMBL" id="MBM7508935.1"/>
    </source>
</evidence>
<reference evidence="3 4" key="1">
    <citation type="submission" date="2021-01" db="EMBL/GenBank/DDBJ databases">
        <title>Sequencing the genomes of 1000 actinobacteria strains.</title>
        <authorList>
            <person name="Klenk H.-P."/>
        </authorList>
    </citation>
    <scope>NUCLEOTIDE SEQUENCE [LARGE SCALE GENOMIC DNA]</scope>
    <source>
        <strain evidence="3 4">DSM 18239</strain>
    </source>
</reference>
<organism evidence="3 4">
    <name type="scientific">Nocardioides salarius</name>
    <dbReference type="NCBI Taxonomy" id="374513"/>
    <lineage>
        <taxon>Bacteria</taxon>
        <taxon>Bacillati</taxon>
        <taxon>Actinomycetota</taxon>
        <taxon>Actinomycetes</taxon>
        <taxon>Propionibacteriales</taxon>
        <taxon>Nocardioidaceae</taxon>
        <taxon>Nocardioides</taxon>
    </lineage>
</organism>
<evidence type="ECO:0000256" key="2">
    <source>
        <dbReference type="SAM" id="SignalP"/>
    </source>
</evidence>
<feature type="region of interest" description="Disordered" evidence="1">
    <location>
        <begin position="32"/>
        <end position="58"/>
    </location>
</feature>
<dbReference type="RefSeq" id="WP_193668583.1">
    <property type="nucleotide sequence ID" value="NZ_JACDTV010000005.1"/>
</dbReference>
<protein>
    <submittedName>
        <fullName evidence="3">3-hydroxyacyl-CoA dehydrogenase</fullName>
    </submittedName>
</protein>
<proteinExistence type="predicted"/>
<feature type="signal peptide" evidence="2">
    <location>
        <begin position="1"/>
        <end position="30"/>
    </location>
</feature>
<accession>A0ABS2MCQ8</accession>
<feature type="region of interest" description="Disordered" evidence="1">
    <location>
        <begin position="112"/>
        <end position="157"/>
    </location>
</feature>
<dbReference type="Gene3D" id="1.10.10.1530">
    <property type="match status" value="1"/>
</dbReference>
<comment type="caution">
    <text evidence="3">The sequence shown here is derived from an EMBL/GenBank/DDBJ whole genome shotgun (WGS) entry which is preliminary data.</text>
</comment>
<dbReference type="Proteomes" id="UP000732378">
    <property type="component" value="Unassembled WGS sequence"/>
</dbReference>
<evidence type="ECO:0000256" key="1">
    <source>
        <dbReference type="SAM" id="MobiDB-lite"/>
    </source>
</evidence>
<keyword evidence="4" id="KW-1185">Reference proteome</keyword>
<evidence type="ECO:0000313" key="4">
    <source>
        <dbReference type="Proteomes" id="UP000732378"/>
    </source>
</evidence>
<gene>
    <name evidence="3" type="ORF">JOE61_002749</name>
</gene>
<feature type="chain" id="PRO_5046936290" evidence="2">
    <location>
        <begin position="31"/>
        <end position="157"/>
    </location>
</feature>
<dbReference type="EMBL" id="JAFBBZ010000001">
    <property type="protein sequence ID" value="MBM7508935.1"/>
    <property type="molecule type" value="Genomic_DNA"/>
</dbReference>
<name>A0ABS2MCQ8_9ACTN</name>
<keyword evidence="2" id="KW-0732">Signal</keyword>